<reference evidence="2" key="1">
    <citation type="submission" date="2025-08" db="UniProtKB">
        <authorList>
            <consortium name="RefSeq"/>
        </authorList>
    </citation>
    <scope>IDENTIFICATION</scope>
    <source>
        <tissue evidence="2">Leaves</tissue>
    </source>
</reference>
<keyword evidence="1" id="KW-1185">Reference proteome</keyword>
<accession>A0A6P9ELM0</accession>
<proteinExistence type="predicted"/>
<dbReference type="InParanoid" id="A0A6P9ELM0"/>
<sequence length="169" mass="19435">MGRTGALFLVLKTVDVLGTCVGGQDSKKIYRSRLMLRFKIYLFIGRTSYEFHVILRLLKFHENERKLILMAVTTQSFTNNFREQPRVALDCNTSESNDSSLITTNDIGVAHDQGFPTDFDDVSNNFNNSSKINEQGFFFQASWVQIYPNRRRTNNLLLEEESMESAFAN</sequence>
<dbReference type="GeneID" id="108999333"/>
<dbReference type="Proteomes" id="UP000235220">
    <property type="component" value="Chromosome 3"/>
</dbReference>
<dbReference type="KEGG" id="jre:108999333"/>
<dbReference type="RefSeq" id="XP_035544873.1">
    <property type="nucleotide sequence ID" value="XM_035688980.1"/>
</dbReference>
<evidence type="ECO:0000313" key="2">
    <source>
        <dbReference type="RefSeq" id="XP_035544873.1"/>
    </source>
</evidence>
<protein>
    <submittedName>
        <fullName evidence="2">Uncharacterized protein LOC108999333</fullName>
    </submittedName>
</protein>
<gene>
    <name evidence="2" type="primary">LOC108999333</name>
</gene>
<evidence type="ECO:0000313" key="1">
    <source>
        <dbReference type="Proteomes" id="UP000235220"/>
    </source>
</evidence>
<name>A0A6P9ELM0_JUGRE</name>
<dbReference type="AlphaFoldDB" id="A0A6P9ELM0"/>
<organism evidence="1 2">
    <name type="scientific">Juglans regia</name>
    <name type="common">English walnut</name>
    <dbReference type="NCBI Taxonomy" id="51240"/>
    <lineage>
        <taxon>Eukaryota</taxon>
        <taxon>Viridiplantae</taxon>
        <taxon>Streptophyta</taxon>
        <taxon>Embryophyta</taxon>
        <taxon>Tracheophyta</taxon>
        <taxon>Spermatophyta</taxon>
        <taxon>Magnoliopsida</taxon>
        <taxon>eudicotyledons</taxon>
        <taxon>Gunneridae</taxon>
        <taxon>Pentapetalae</taxon>
        <taxon>rosids</taxon>
        <taxon>fabids</taxon>
        <taxon>Fagales</taxon>
        <taxon>Juglandaceae</taxon>
        <taxon>Juglans</taxon>
    </lineage>
</organism>